<feature type="domain" description="Xylose isomerase-like TIM barrel" evidence="1">
    <location>
        <begin position="34"/>
        <end position="231"/>
    </location>
</feature>
<name>X1LW68_9ZZZZ</name>
<protein>
    <recommendedName>
        <fullName evidence="1">Xylose isomerase-like TIM barrel domain-containing protein</fullName>
    </recommendedName>
</protein>
<proteinExistence type="predicted"/>
<gene>
    <name evidence="2" type="ORF">S06H3_01679</name>
</gene>
<dbReference type="Gene3D" id="3.20.20.150">
    <property type="entry name" value="Divalent-metal-dependent TIM barrel enzymes"/>
    <property type="match status" value="1"/>
</dbReference>
<dbReference type="Pfam" id="PF01261">
    <property type="entry name" value="AP_endonuc_2"/>
    <property type="match status" value="1"/>
</dbReference>
<dbReference type="InterPro" id="IPR013022">
    <property type="entry name" value="Xyl_isomerase-like_TIM-brl"/>
</dbReference>
<dbReference type="EMBL" id="BARV01000435">
    <property type="protein sequence ID" value="GAH98383.1"/>
    <property type="molecule type" value="Genomic_DNA"/>
</dbReference>
<evidence type="ECO:0000313" key="2">
    <source>
        <dbReference type="EMBL" id="GAH98383.1"/>
    </source>
</evidence>
<dbReference type="AlphaFoldDB" id="X1LW68"/>
<dbReference type="InterPro" id="IPR036237">
    <property type="entry name" value="Xyl_isomerase-like_sf"/>
</dbReference>
<accession>X1LW68</accession>
<dbReference type="SUPFAM" id="SSF51658">
    <property type="entry name" value="Xylose isomerase-like"/>
    <property type="match status" value="1"/>
</dbReference>
<organism evidence="2">
    <name type="scientific">marine sediment metagenome</name>
    <dbReference type="NCBI Taxonomy" id="412755"/>
    <lineage>
        <taxon>unclassified sequences</taxon>
        <taxon>metagenomes</taxon>
        <taxon>ecological metagenomes</taxon>
    </lineage>
</organism>
<comment type="caution">
    <text evidence="2">The sequence shown here is derived from an EMBL/GenBank/DDBJ whole genome shotgun (WGS) entry which is preliminary data.</text>
</comment>
<evidence type="ECO:0000259" key="1">
    <source>
        <dbReference type="Pfam" id="PF01261"/>
    </source>
</evidence>
<reference evidence="2" key="1">
    <citation type="journal article" date="2014" name="Front. Microbiol.">
        <title>High frequency of phylogenetically diverse reductive dehalogenase-homologous genes in deep subseafloor sedimentary metagenomes.</title>
        <authorList>
            <person name="Kawai M."/>
            <person name="Futagami T."/>
            <person name="Toyoda A."/>
            <person name="Takaki Y."/>
            <person name="Nishi S."/>
            <person name="Hori S."/>
            <person name="Arai W."/>
            <person name="Tsubouchi T."/>
            <person name="Morono Y."/>
            <person name="Uchiyama I."/>
            <person name="Ito T."/>
            <person name="Fujiyama A."/>
            <person name="Inagaki F."/>
            <person name="Takami H."/>
        </authorList>
    </citation>
    <scope>NUCLEOTIDE SEQUENCE</scope>
    <source>
        <strain evidence="2">Expedition CK06-06</strain>
    </source>
</reference>
<sequence length="252" mass="30055">MKFSVRVSYPETGKYNWFEAVGVYKDLGFVEVAFLNPELFLKIDIKDILEPFKKTNIKASSIHFAQFSLSKFDLFSSVFDKTIKIAKSLYCNLIVIHPSIGKYGVIKRFLEEEVDPVLKKEGLYLCWETFESRRRIFGGVDRMFNFCRNTLFYRICYDFSHIHKEQEEILKDIKENIDIIKIFHISNKLKNSIKQHYPIYYNKEEMALDFDKIFSFLKKRKFSGHLVLEYLPQFHSQLLSDSLKLKNANWYR</sequence>